<feature type="non-terminal residue" evidence="1">
    <location>
        <position position="1"/>
    </location>
</feature>
<reference evidence="1" key="1">
    <citation type="submission" date="2021-06" db="EMBL/GenBank/DDBJ databases">
        <authorList>
            <person name="Hodson N. C."/>
            <person name="Mongue J. A."/>
            <person name="Jaron S. K."/>
        </authorList>
    </citation>
    <scope>NUCLEOTIDE SEQUENCE</scope>
</reference>
<keyword evidence="2" id="KW-1185">Reference proteome</keyword>
<evidence type="ECO:0000313" key="1">
    <source>
        <dbReference type="EMBL" id="CAG7722589.1"/>
    </source>
</evidence>
<evidence type="ECO:0000313" key="2">
    <source>
        <dbReference type="Proteomes" id="UP000708208"/>
    </source>
</evidence>
<proteinExistence type="predicted"/>
<dbReference type="AlphaFoldDB" id="A0A8J2KB12"/>
<dbReference type="Proteomes" id="UP000708208">
    <property type="component" value="Unassembled WGS sequence"/>
</dbReference>
<dbReference type="EMBL" id="CAJVCH010090634">
    <property type="protein sequence ID" value="CAG7722589.1"/>
    <property type="molecule type" value="Genomic_DNA"/>
</dbReference>
<protein>
    <submittedName>
        <fullName evidence="1">Uncharacterized protein</fullName>
    </submittedName>
</protein>
<name>A0A8J2KB12_9HEXA</name>
<gene>
    <name evidence="1" type="ORF">AFUS01_LOCUS11718</name>
</gene>
<organism evidence="1 2">
    <name type="scientific">Allacma fusca</name>
    <dbReference type="NCBI Taxonomy" id="39272"/>
    <lineage>
        <taxon>Eukaryota</taxon>
        <taxon>Metazoa</taxon>
        <taxon>Ecdysozoa</taxon>
        <taxon>Arthropoda</taxon>
        <taxon>Hexapoda</taxon>
        <taxon>Collembola</taxon>
        <taxon>Symphypleona</taxon>
        <taxon>Sminthuridae</taxon>
        <taxon>Allacma</taxon>
    </lineage>
</organism>
<comment type="caution">
    <text evidence="1">The sequence shown here is derived from an EMBL/GenBank/DDBJ whole genome shotgun (WGS) entry which is preliminary data.</text>
</comment>
<accession>A0A8J2KB12</accession>
<sequence>MFLLLLPLVRKCILRASEVYMKATT</sequence>